<keyword evidence="2" id="KW-1185">Reference proteome</keyword>
<dbReference type="RefSeq" id="WP_094448759.1">
    <property type="nucleotide sequence ID" value="NZ_CP091801.1"/>
</dbReference>
<comment type="caution">
    <text evidence="1">The sequence shown here is derived from an EMBL/GenBank/DDBJ whole genome shotgun (WGS) entry which is preliminary data.</text>
</comment>
<reference evidence="1 2" key="1">
    <citation type="submission" date="2017-08" db="EMBL/GenBank/DDBJ databases">
        <title>Comparative genomics of non-oral Prevotella species.</title>
        <authorList>
            <person name="Accetto T."/>
            <person name="Nograsek B."/>
            <person name="Avgustin G."/>
        </authorList>
    </citation>
    <scope>NUCLEOTIDE SEQUENCE [LARGE SCALE GENOMIC DNA]</scope>
    <source>
        <strain evidence="1 2">TC1-1</strain>
    </source>
</reference>
<gene>
    <name evidence="1" type="ORF">CIK91_09800</name>
</gene>
<protein>
    <submittedName>
        <fullName evidence="1">Uncharacterized protein</fullName>
    </submittedName>
</protein>
<accession>A0ABX4EHB6</accession>
<proteinExistence type="predicted"/>
<dbReference type="Gene3D" id="3.40.50.450">
    <property type="match status" value="1"/>
</dbReference>
<organism evidence="1 2">
    <name type="scientific">Segatella bryantii</name>
    <name type="common">Prevotella bryantii</name>
    <dbReference type="NCBI Taxonomy" id="77095"/>
    <lineage>
        <taxon>Bacteria</taxon>
        <taxon>Pseudomonadati</taxon>
        <taxon>Bacteroidota</taxon>
        <taxon>Bacteroidia</taxon>
        <taxon>Bacteroidales</taxon>
        <taxon>Prevotellaceae</taxon>
        <taxon>Segatella</taxon>
    </lineage>
</organism>
<evidence type="ECO:0000313" key="2">
    <source>
        <dbReference type="Proteomes" id="UP000216189"/>
    </source>
</evidence>
<evidence type="ECO:0000313" key="1">
    <source>
        <dbReference type="EMBL" id="OYP54111.1"/>
    </source>
</evidence>
<dbReference type="EMBL" id="NPJF01000050">
    <property type="protein sequence ID" value="OYP54111.1"/>
    <property type="molecule type" value="Genomic_DNA"/>
</dbReference>
<sequence>MKQEDVISESLFVTKRERNVDFFSFKRELFVPFHVKLQRYIFTPNQNPIGYLTEIDCYKVHDRLRMDSLIELNVVNTKNYGQCELRNILQWMSKYKGLRRCNLCKFYYATMYEDYAICRLSKKYGKPVHPTMDEAERCSSYRNEERGMTLFNPDDYIIEEVSISSKQMKPEYKVILAVSRTFNDYGLFKDKVLHYLSDKIKTHNVVIITGASRLTDKFTDKLSEEIDFIKEPHEADWRKYGQEAISVSNDEMTNSADALIAFWDGKSPGIRNLIEHANKKNIKVAVIQFRPKEIQEECM</sequence>
<name>A0ABX4EHB6_SEGBR</name>
<dbReference type="Proteomes" id="UP000216189">
    <property type="component" value="Unassembled WGS sequence"/>
</dbReference>